<dbReference type="EMBL" id="LR725990">
    <property type="protein sequence ID" value="VWO96885.1"/>
    <property type="molecule type" value="Genomic_DNA"/>
</dbReference>
<evidence type="ECO:0000313" key="3">
    <source>
        <dbReference type="EMBL" id="VWO96885.1"/>
    </source>
</evidence>
<evidence type="ECO:0000256" key="1">
    <source>
        <dbReference type="SAM" id="MobiDB-lite"/>
    </source>
</evidence>
<dbReference type="AlphaFoldDB" id="A0A5K1JXI8"/>
<evidence type="ECO:0000259" key="2">
    <source>
        <dbReference type="PROSITE" id="PS00028"/>
    </source>
</evidence>
<dbReference type="Pfam" id="PF18759">
    <property type="entry name" value="Plavaka"/>
    <property type="match status" value="1"/>
</dbReference>
<accession>A0A5K1JXI8</accession>
<dbReference type="PROSITE" id="PS00028">
    <property type="entry name" value="ZINC_FINGER_C2H2_1"/>
    <property type="match status" value="1"/>
</dbReference>
<reference evidence="3" key="1">
    <citation type="submission" date="2019-10" db="EMBL/GenBank/DDBJ databases">
        <authorList>
            <person name="Nor Muhammad N."/>
        </authorList>
    </citation>
    <scope>NUCLEOTIDE SEQUENCE</scope>
</reference>
<feature type="domain" description="C2H2-type" evidence="2">
    <location>
        <begin position="7"/>
        <end position="29"/>
    </location>
</feature>
<feature type="region of interest" description="Disordered" evidence="1">
    <location>
        <begin position="33"/>
        <end position="128"/>
    </location>
</feature>
<gene>
    <name evidence="3" type="primary">I1RJ74</name>
</gene>
<proteinExistence type="predicted"/>
<protein>
    <submittedName>
        <fullName evidence="3">C2H2-type domain-containing protein</fullName>
    </submittedName>
</protein>
<organism evidence="3">
    <name type="scientific">Ganoderma boninense</name>
    <dbReference type="NCBI Taxonomy" id="34458"/>
    <lineage>
        <taxon>Eukaryota</taxon>
        <taxon>Fungi</taxon>
        <taxon>Dikarya</taxon>
        <taxon>Basidiomycota</taxon>
        <taxon>Agaricomycotina</taxon>
        <taxon>Agaricomycetes</taxon>
        <taxon>Polyporales</taxon>
        <taxon>Polyporaceae</taxon>
        <taxon>Ganoderma</taxon>
    </lineage>
</organism>
<dbReference type="InterPro" id="IPR041078">
    <property type="entry name" value="Plavaka"/>
</dbReference>
<sequence>MAHVYRCRYCFKTIPTLQGLRAHLTQRGHCRRAHRAALASHGQQAAPPPAHDDPPPPYEPQPQDGHPDQPMDIDAQAPEGPPVEDINLAPFNRSVTADPPRTFTQSATPNTTAGAALPSSQSSGCAGGHRVTVEEVPDEGDDGIPHCPWVQDFPRPAAAISDFAETYFEGITSLKKEAERTPWFPFASEEEWELAEWLVTSGLTQKEIDRYLKLRITRERSRLSFTSAYLFYKKIDALPGGFAQWKVEVLEAVGDELDEMGKPRKETVEVWMRDPVECIRELIGNPLFKDSLHYEPMRLYCDEEGKNRIYENMWTADWWWDTQLKLPLGATIAPVILASDKTTLSRMSGDKTAWPVYLTIGNIDKSVRRRPSMHATILLGYLPVAKLDCFSEKRRSLEGQRLFHACMRAMLQPLIAAGNDGVDMVCADGCVRRIYPILAAYIADHPEQCLVSGCKENFCPKCTVDPKYRGEPAYAPLRDPTRVLSTLARVARQEHPPESDEWGLKHIEPFWQDLPLCNIFSALTPDIFHQLHKGIFKDHLVSWVTKAIPNGKEEIDRRFKAMIKHPGVRYFKSGISMVTQWTGAEYKNMERVFLGAVAGAADQRVTETARAALDYIHYAHYQTHTDRSLDSLNASWLDYHKHKTVFVDLGIRNDFNFPKGHSTEHYEPSIRALGTADGYSTEHPERLHIDYAKLVYGASNKQATYVKQMTKWLERQEAVHRFRSYLAWSMPLRRRCLDAAEGEPEDADCDEEPTDTQDLRGCGELQVARVMERGDLRGDLDPDDDTVLFTRGYRVAKTPAFPNLTIADLTTRFGTPHFLFYLSSYLTKLAAGNPAKARIASTPIDEHTRLAAYKQFKVRLPTMRQVDPNLAPIDIIHASPERPGPWATSPPYPPNMSIVLVREQPSSVGQVLSSNNPLRGLRVARVRAIFMLPAEIDANALGVRDPLAYIEWFTPFHSVDTHTEPIDVPTEPMESTYLKAVRM</sequence>
<dbReference type="InterPro" id="IPR013087">
    <property type="entry name" value="Znf_C2H2_type"/>
</dbReference>
<feature type="compositionally biased region" description="Polar residues" evidence="1">
    <location>
        <begin position="102"/>
        <end position="124"/>
    </location>
</feature>
<name>A0A5K1JXI8_9APHY</name>